<feature type="transmembrane region" description="Helical" evidence="5">
    <location>
        <begin position="223"/>
        <end position="241"/>
    </location>
</feature>
<feature type="region of interest" description="Disordered" evidence="4">
    <location>
        <begin position="76"/>
        <end position="157"/>
    </location>
</feature>
<sequence>MAAVPLSRSRDDRVVAGVCAGLGAHLGLSVGAVRIAMLILTAFGGAGALLYLWLWATVPLDGETDGLVPLRRALTRPASAESSARTDAAAPGGPSSPPSPASSTQASTAPSAPVHHASSPSVNTASKAQSRTASSPPTSPAPGPNADPGQPDRPPVSRTRWPIAEFLLGACLLVAGTGLVLERLGVHLNLELILPAMAVLVGVGLTWWQIADRDRPDRNQVPRVLGALALVAVGVLMFFVTSREPSAWTVIAAAVAVLAGVALAIAPWLLRLNRELMAERAGRARESERAEIAAHLHDSVLQTLALIQQRSEPSSEVARIARRQERELRDWLFRTGDGAPAASLEAVDAELRAHAAALEADHPVRFEIVVVGANDGVVAPAPLVAAAREAMLNAARHAGGDVTVYVEVTAERISIDVTDRGPGLDPEDLPEGRMGVRESILGRMERAGGSARILAGPGGGGTAVRLSIPRETPADPAPAPSTAPVDPATAAPGAPAPAPEPRTETP</sequence>
<evidence type="ECO:0000259" key="6">
    <source>
        <dbReference type="Pfam" id="PF02518"/>
    </source>
</evidence>
<feature type="transmembrane region" description="Helical" evidence="5">
    <location>
        <begin position="35"/>
        <end position="54"/>
    </location>
</feature>
<feature type="region of interest" description="Disordered" evidence="4">
    <location>
        <begin position="450"/>
        <end position="506"/>
    </location>
</feature>
<dbReference type="InterPro" id="IPR007168">
    <property type="entry name" value="Phageshock_PspC_N"/>
</dbReference>
<dbReference type="PANTHER" id="PTHR24421:SF61">
    <property type="entry name" value="OXYGEN SENSOR HISTIDINE KINASE NREB"/>
    <property type="match status" value="1"/>
</dbReference>
<feature type="compositionally biased region" description="Low complexity" evidence="4">
    <location>
        <begin position="482"/>
        <end position="493"/>
    </location>
</feature>
<gene>
    <name evidence="8" type="ORF">MUN76_06785</name>
</gene>
<feature type="transmembrane region" description="Helical" evidence="5">
    <location>
        <begin position="163"/>
        <end position="181"/>
    </location>
</feature>
<dbReference type="CDD" id="cd16917">
    <property type="entry name" value="HATPase_UhpB-NarQ-NarX-like"/>
    <property type="match status" value="1"/>
</dbReference>
<evidence type="ECO:0000256" key="2">
    <source>
        <dbReference type="ARBA" id="ARBA00022777"/>
    </source>
</evidence>
<name>A0ABY4FZC0_9MICO</name>
<feature type="compositionally biased region" description="Low complexity" evidence="4">
    <location>
        <begin position="101"/>
        <end position="136"/>
    </location>
</feature>
<dbReference type="RefSeq" id="WP_244688299.1">
    <property type="nucleotide sequence ID" value="NZ_CP095043.1"/>
</dbReference>
<dbReference type="InterPro" id="IPR036890">
    <property type="entry name" value="HATPase_C_sf"/>
</dbReference>
<dbReference type="PANTHER" id="PTHR24421">
    <property type="entry name" value="NITRATE/NITRITE SENSOR PROTEIN NARX-RELATED"/>
    <property type="match status" value="1"/>
</dbReference>
<feature type="domain" description="Histidine kinase/HSP90-like ATPase" evidence="6">
    <location>
        <begin position="382"/>
        <end position="471"/>
    </location>
</feature>
<evidence type="ECO:0000313" key="8">
    <source>
        <dbReference type="EMBL" id="UOQ61657.1"/>
    </source>
</evidence>
<protein>
    <submittedName>
        <fullName evidence="8">PspC domain-containing protein</fullName>
    </submittedName>
</protein>
<keyword evidence="5" id="KW-1133">Transmembrane helix</keyword>
<feature type="transmembrane region" description="Helical" evidence="5">
    <location>
        <begin position="247"/>
        <end position="270"/>
    </location>
</feature>
<keyword evidence="9" id="KW-1185">Reference proteome</keyword>
<keyword evidence="5" id="KW-0472">Membrane</keyword>
<evidence type="ECO:0000313" key="9">
    <source>
        <dbReference type="Proteomes" id="UP000831775"/>
    </source>
</evidence>
<accession>A0ABY4FZC0</accession>
<keyword evidence="2" id="KW-0418">Kinase</keyword>
<dbReference type="InterPro" id="IPR003594">
    <property type="entry name" value="HATPase_dom"/>
</dbReference>
<dbReference type="Pfam" id="PF02518">
    <property type="entry name" value="HATPase_c"/>
    <property type="match status" value="1"/>
</dbReference>
<feature type="domain" description="Phage shock protein PspC N-terminal" evidence="7">
    <location>
        <begin position="5"/>
        <end position="59"/>
    </location>
</feature>
<dbReference type="Gene3D" id="3.30.565.10">
    <property type="entry name" value="Histidine kinase-like ATPase, C-terminal domain"/>
    <property type="match status" value="1"/>
</dbReference>
<proteinExistence type="predicted"/>
<feature type="transmembrane region" description="Helical" evidence="5">
    <location>
        <begin position="193"/>
        <end position="211"/>
    </location>
</feature>
<keyword evidence="3" id="KW-0902">Two-component regulatory system</keyword>
<dbReference type="EMBL" id="CP095043">
    <property type="protein sequence ID" value="UOQ61657.1"/>
    <property type="molecule type" value="Genomic_DNA"/>
</dbReference>
<dbReference type="InterPro" id="IPR050482">
    <property type="entry name" value="Sensor_HK_TwoCompSys"/>
</dbReference>
<keyword evidence="5" id="KW-0812">Transmembrane</keyword>
<dbReference type="SUPFAM" id="SSF55874">
    <property type="entry name" value="ATPase domain of HSP90 chaperone/DNA topoisomerase II/histidine kinase"/>
    <property type="match status" value="1"/>
</dbReference>
<evidence type="ECO:0000256" key="4">
    <source>
        <dbReference type="SAM" id="MobiDB-lite"/>
    </source>
</evidence>
<dbReference type="Pfam" id="PF04024">
    <property type="entry name" value="PspC"/>
    <property type="match status" value="1"/>
</dbReference>
<evidence type="ECO:0000256" key="1">
    <source>
        <dbReference type="ARBA" id="ARBA00022679"/>
    </source>
</evidence>
<keyword evidence="1" id="KW-0808">Transferase</keyword>
<evidence type="ECO:0000259" key="7">
    <source>
        <dbReference type="Pfam" id="PF04024"/>
    </source>
</evidence>
<evidence type="ECO:0000256" key="5">
    <source>
        <dbReference type="SAM" id="Phobius"/>
    </source>
</evidence>
<dbReference type="Proteomes" id="UP000831775">
    <property type="component" value="Chromosome"/>
</dbReference>
<organism evidence="8 9">
    <name type="scientific">Leucobacter rhizosphaerae</name>
    <dbReference type="NCBI Taxonomy" id="2932245"/>
    <lineage>
        <taxon>Bacteria</taxon>
        <taxon>Bacillati</taxon>
        <taxon>Actinomycetota</taxon>
        <taxon>Actinomycetes</taxon>
        <taxon>Micrococcales</taxon>
        <taxon>Microbacteriaceae</taxon>
        <taxon>Leucobacter</taxon>
    </lineage>
</organism>
<evidence type="ECO:0000256" key="3">
    <source>
        <dbReference type="ARBA" id="ARBA00023012"/>
    </source>
</evidence>
<reference evidence="8 9" key="1">
    <citation type="submission" date="2022-04" db="EMBL/GenBank/DDBJ databases">
        <title>Leucobacter sp. isolated from rhizosphere of onion.</title>
        <authorList>
            <person name="Won M."/>
            <person name="Lee C.-M."/>
            <person name="Woen H.-Y."/>
            <person name="Kwon S.-W."/>
        </authorList>
    </citation>
    <scope>NUCLEOTIDE SEQUENCE [LARGE SCALE GENOMIC DNA]</scope>
    <source>
        <strain evidence="8 9">H25R-14</strain>
    </source>
</reference>